<evidence type="ECO:0000256" key="1">
    <source>
        <dbReference type="SAM" id="MobiDB-lite"/>
    </source>
</evidence>
<keyword evidence="4" id="KW-1185">Reference proteome</keyword>
<dbReference type="EMBL" id="KL197733">
    <property type="protein sequence ID" value="KDQ53547.1"/>
    <property type="molecule type" value="Genomic_DNA"/>
</dbReference>
<dbReference type="PANTHER" id="PTHR39639:SF1">
    <property type="entry name" value="DUF262 DOMAIN-CONTAINING PROTEIN"/>
    <property type="match status" value="1"/>
</dbReference>
<feature type="compositionally biased region" description="Polar residues" evidence="1">
    <location>
        <begin position="59"/>
        <end position="68"/>
    </location>
</feature>
<evidence type="ECO:0000313" key="4">
    <source>
        <dbReference type="Proteomes" id="UP000027265"/>
    </source>
</evidence>
<feature type="domain" description="GmrSD restriction endonucleases N-terminal" evidence="2">
    <location>
        <begin position="187"/>
        <end position="298"/>
    </location>
</feature>
<feature type="region of interest" description="Disordered" evidence="1">
    <location>
        <begin position="1"/>
        <end position="112"/>
    </location>
</feature>
<feature type="region of interest" description="Disordered" evidence="1">
    <location>
        <begin position="508"/>
        <end position="555"/>
    </location>
</feature>
<name>A0A067PQG1_9AGAM</name>
<proteinExistence type="predicted"/>
<dbReference type="Proteomes" id="UP000027265">
    <property type="component" value="Unassembled WGS sequence"/>
</dbReference>
<dbReference type="STRING" id="933084.A0A067PQG1"/>
<evidence type="ECO:0000313" key="3">
    <source>
        <dbReference type="EMBL" id="KDQ53547.1"/>
    </source>
</evidence>
<dbReference type="OrthoDB" id="5419821at2759"/>
<dbReference type="HOGENOM" id="CLU_013023_0_2_1"/>
<dbReference type="AlphaFoldDB" id="A0A067PQG1"/>
<feature type="compositionally biased region" description="Low complexity" evidence="1">
    <location>
        <begin position="1"/>
        <end position="45"/>
    </location>
</feature>
<dbReference type="Pfam" id="PF03235">
    <property type="entry name" value="GmrSD_N"/>
    <property type="match status" value="1"/>
</dbReference>
<gene>
    <name evidence="3" type="ORF">JAAARDRAFT_136960</name>
</gene>
<feature type="compositionally biased region" description="Low complexity" evidence="1">
    <location>
        <begin position="69"/>
        <end position="95"/>
    </location>
</feature>
<sequence>MQSQAQFQPPSQSQPPASQPQYKPPSQSQYPPPSQAQHQPPSQTQYPPPSQTQYPPPNQAQYQRQSNAPSQVQPSSRHQSQPPPSQQSQPQFQTLPPQPSTSKSSTEPDLDELIDDQDDEDWYLDEPPPDPLESQLTLTHAELKKREAQGQLEKIDNPNGFEIRDPLPEPKVKRYTAKAVHTFIHEGLIDVNPPYQRDVVWPESKQTGLIDSIFRNFWIPPIVFAITNQDGEEVRVCVDGKQRLTSIQKFIDGHIPHKDVVTGKKWWFTSSDTLKKERLQIPEYHKKKFFDKIIACVEYDGISATMEREIFQRVQLGMTLTAAEKLQAIASPYATWIASLQARYITSDDGLSSVIQFDQKRGRDYHNLAGLVFLCFSLPTRESVTEAKMRKWLSKNEEPDEDFKTDVTAVLREMWEIATTKRLNQAFVKIENRVAPVEFVFIGVLLYIMRSYPSTIEDRARSIYNFRWQLRKMYRDIRANTTIARASWEYIVNAVAGTEGEILIEDVDEGKKGKGKTRASNGRGKGKRRRDSDSEDDGDDGEYGRRKSTRNRGKK</sequence>
<organism evidence="3 4">
    <name type="scientific">Jaapia argillacea MUCL 33604</name>
    <dbReference type="NCBI Taxonomy" id="933084"/>
    <lineage>
        <taxon>Eukaryota</taxon>
        <taxon>Fungi</taxon>
        <taxon>Dikarya</taxon>
        <taxon>Basidiomycota</taxon>
        <taxon>Agaricomycotina</taxon>
        <taxon>Agaricomycetes</taxon>
        <taxon>Agaricomycetidae</taxon>
        <taxon>Jaapiales</taxon>
        <taxon>Jaapiaceae</taxon>
        <taxon>Jaapia</taxon>
    </lineage>
</organism>
<reference evidence="4" key="1">
    <citation type="journal article" date="2014" name="Proc. Natl. Acad. Sci. U.S.A.">
        <title>Extensive sampling of basidiomycete genomes demonstrates inadequacy of the white-rot/brown-rot paradigm for wood decay fungi.</title>
        <authorList>
            <person name="Riley R."/>
            <person name="Salamov A.A."/>
            <person name="Brown D.W."/>
            <person name="Nagy L.G."/>
            <person name="Floudas D."/>
            <person name="Held B.W."/>
            <person name="Levasseur A."/>
            <person name="Lombard V."/>
            <person name="Morin E."/>
            <person name="Otillar R."/>
            <person name="Lindquist E.A."/>
            <person name="Sun H."/>
            <person name="LaButti K.M."/>
            <person name="Schmutz J."/>
            <person name="Jabbour D."/>
            <person name="Luo H."/>
            <person name="Baker S.E."/>
            <person name="Pisabarro A.G."/>
            <person name="Walton J.D."/>
            <person name="Blanchette R.A."/>
            <person name="Henrissat B."/>
            <person name="Martin F."/>
            <person name="Cullen D."/>
            <person name="Hibbett D.S."/>
            <person name="Grigoriev I.V."/>
        </authorList>
    </citation>
    <scope>NUCLEOTIDE SEQUENCE [LARGE SCALE GENOMIC DNA]</scope>
    <source>
        <strain evidence="4">MUCL 33604</strain>
    </source>
</reference>
<feature type="compositionally biased region" description="Pro residues" evidence="1">
    <location>
        <begin position="46"/>
        <end position="58"/>
    </location>
</feature>
<dbReference type="PANTHER" id="PTHR39639">
    <property type="entry name" value="CHROMOSOME 16, WHOLE GENOME SHOTGUN SEQUENCE"/>
    <property type="match status" value="1"/>
</dbReference>
<dbReference type="InParanoid" id="A0A067PQG1"/>
<feature type="compositionally biased region" description="Basic residues" evidence="1">
    <location>
        <begin position="546"/>
        <end position="555"/>
    </location>
</feature>
<protein>
    <recommendedName>
        <fullName evidence="2">GmrSD restriction endonucleases N-terminal domain-containing protein</fullName>
    </recommendedName>
</protein>
<evidence type="ECO:0000259" key="2">
    <source>
        <dbReference type="Pfam" id="PF03235"/>
    </source>
</evidence>
<dbReference type="InterPro" id="IPR004919">
    <property type="entry name" value="GmrSD_N"/>
</dbReference>
<accession>A0A067PQG1</accession>